<keyword evidence="2" id="KW-1185">Reference proteome</keyword>
<dbReference type="Proteomes" id="UP000054166">
    <property type="component" value="Unassembled WGS sequence"/>
</dbReference>
<gene>
    <name evidence="1" type="ORF">PILCRDRAFT_828769</name>
</gene>
<accession>A0A0C3AIX6</accession>
<dbReference type="EMBL" id="KN833073">
    <property type="protein sequence ID" value="KIM73798.1"/>
    <property type="molecule type" value="Genomic_DNA"/>
</dbReference>
<name>A0A0C3AIX6_PILCF</name>
<sequence>MGSVFTSSFPFLHNTNSTASFIEEDGISSHPQEIQEEVHKLDSHYFALGEVSNVWKCELKPSRLIVSF</sequence>
<reference evidence="2" key="2">
    <citation type="submission" date="2015-01" db="EMBL/GenBank/DDBJ databases">
        <title>Evolutionary Origins and Diversification of the Mycorrhizal Mutualists.</title>
        <authorList>
            <consortium name="DOE Joint Genome Institute"/>
            <consortium name="Mycorrhizal Genomics Consortium"/>
            <person name="Kohler A."/>
            <person name="Kuo A."/>
            <person name="Nagy L.G."/>
            <person name="Floudas D."/>
            <person name="Copeland A."/>
            <person name="Barry K.W."/>
            <person name="Cichocki N."/>
            <person name="Veneault-Fourrey C."/>
            <person name="LaButti K."/>
            <person name="Lindquist E.A."/>
            <person name="Lipzen A."/>
            <person name="Lundell T."/>
            <person name="Morin E."/>
            <person name="Murat C."/>
            <person name="Riley R."/>
            <person name="Ohm R."/>
            <person name="Sun H."/>
            <person name="Tunlid A."/>
            <person name="Henrissat B."/>
            <person name="Grigoriev I.V."/>
            <person name="Hibbett D.S."/>
            <person name="Martin F."/>
        </authorList>
    </citation>
    <scope>NUCLEOTIDE SEQUENCE [LARGE SCALE GENOMIC DNA]</scope>
    <source>
        <strain evidence="2">F 1598</strain>
    </source>
</reference>
<evidence type="ECO:0000313" key="2">
    <source>
        <dbReference type="Proteomes" id="UP000054166"/>
    </source>
</evidence>
<dbReference type="AlphaFoldDB" id="A0A0C3AIX6"/>
<organism evidence="1 2">
    <name type="scientific">Piloderma croceum (strain F 1598)</name>
    <dbReference type="NCBI Taxonomy" id="765440"/>
    <lineage>
        <taxon>Eukaryota</taxon>
        <taxon>Fungi</taxon>
        <taxon>Dikarya</taxon>
        <taxon>Basidiomycota</taxon>
        <taxon>Agaricomycotina</taxon>
        <taxon>Agaricomycetes</taxon>
        <taxon>Agaricomycetidae</taxon>
        <taxon>Atheliales</taxon>
        <taxon>Atheliaceae</taxon>
        <taxon>Piloderma</taxon>
    </lineage>
</organism>
<proteinExistence type="predicted"/>
<dbReference type="HOGENOM" id="CLU_2794850_0_0_1"/>
<reference evidence="1 2" key="1">
    <citation type="submission" date="2014-04" db="EMBL/GenBank/DDBJ databases">
        <authorList>
            <consortium name="DOE Joint Genome Institute"/>
            <person name="Kuo A."/>
            <person name="Tarkka M."/>
            <person name="Buscot F."/>
            <person name="Kohler A."/>
            <person name="Nagy L.G."/>
            <person name="Floudas D."/>
            <person name="Copeland A."/>
            <person name="Barry K.W."/>
            <person name="Cichocki N."/>
            <person name="Veneault-Fourrey C."/>
            <person name="LaButti K."/>
            <person name="Lindquist E.A."/>
            <person name="Lipzen A."/>
            <person name="Lundell T."/>
            <person name="Morin E."/>
            <person name="Murat C."/>
            <person name="Sun H."/>
            <person name="Tunlid A."/>
            <person name="Henrissat B."/>
            <person name="Grigoriev I.V."/>
            <person name="Hibbett D.S."/>
            <person name="Martin F."/>
            <person name="Nordberg H.P."/>
            <person name="Cantor M.N."/>
            <person name="Hua S.X."/>
        </authorList>
    </citation>
    <scope>NUCLEOTIDE SEQUENCE [LARGE SCALE GENOMIC DNA]</scope>
    <source>
        <strain evidence="1 2">F 1598</strain>
    </source>
</reference>
<evidence type="ECO:0000313" key="1">
    <source>
        <dbReference type="EMBL" id="KIM73798.1"/>
    </source>
</evidence>
<protein>
    <submittedName>
        <fullName evidence="1">Uncharacterized protein</fullName>
    </submittedName>
</protein>
<dbReference type="InParanoid" id="A0A0C3AIX6"/>